<dbReference type="Gene3D" id="1.25.40.10">
    <property type="entry name" value="Tetratricopeptide repeat domain"/>
    <property type="match status" value="4"/>
</dbReference>
<dbReference type="OrthoDB" id="185373at2759"/>
<keyword evidence="1" id="KW-0677">Repeat</keyword>
<feature type="repeat" description="PPR" evidence="2">
    <location>
        <begin position="467"/>
        <end position="501"/>
    </location>
</feature>
<dbReference type="CDD" id="cd02869">
    <property type="entry name" value="PseudoU_synth_RluA_like"/>
    <property type="match status" value="1"/>
</dbReference>
<dbReference type="InterPro" id="IPR006145">
    <property type="entry name" value="PsdUridine_synth_RsuA/RluA"/>
</dbReference>
<dbReference type="InterPro" id="IPR011990">
    <property type="entry name" value="TPR-like_helical_dom_sf"/>
</dbReference>
<dbReference type="Gene3D" id="3.30.2350.10">
    <property type="entry name" value="Pseudouridine synthase"/>
    <property type="match status" value="1"/>
</dbReference>
<dbReference type="GO" id="GO:0009982">
    <property type="term" value="F:pseudouridine synthase activity"/>
    <property type="evidence" value="ECO:0007669"/>
    <property type="project" value="InterPro"/>
</dbReference>
<dbReference type="GO" id="GO:0003723">
    <property type="term" value="F:RNA binding"/>
    <property type="evidence" value="ECO:0007669"/>
    <property type="project" value="InterPro"/>
</dbReference>
<evidence type="ECO:0000313" key="4">
    <source>
        <dbReference type="EMBL" id="CAE8631996.1"/>
    </source>
</evidence>
<dbReference type="InterPro" id="IPR020103">
    <property type="entry name" value="PsdUridine_synth_cat_dom_sf"/>
</dbReference>
<dbReference type="PANTHER" id="PTHR47447">
    <property type="entry name" value="OS03G0856100 PROTEIN"/>
    <property type="match status" value="1"/>
</dbReference>
<name>A0A813H2T2_POLGL</name>
<evidence type="ECO:0000313" key="5">
    <source>
        <dbReference type="Proteomes" id="UP000654075"/>
    </source>
</evidence>
<dbReference type="Proteomes" id="UP000654075">
    <property type="component" value="Unassembled WGS sequence"/>
</dbReference>
<evidence type="ECO:0000256" key="1">
    <source>
        <dbReference type="ARBA" id="ARBA00022737"/>
    </source>
</evidence>
<dbReference type="SUPFAM" id="SSF55120">
    <property type="entry name" value="Pseudouridine synthase"/>
    <property type="match status" value="1"/>
</dbReference>
<dbReference type="InterPro" id="IPR002885">
    <property type="entry name" value="PPR_rpt"/>
</dbReference>
<dbReference type="PANTHER" id="PTHR47447:SF17">
    <property type="entry name" value="OS12G0638900 PROTEIN"/>
    <property type="match status" value="1"/>
</dbReference>
<reference evidence="4" key="1">
    <citation type="submission" date="2021-02" db="EMBL/GenBank/DDBJ databases">
        <authorList>
            <person name="Dougan E. K."/>
            <person name="Rhodes N."/>
            <person name="Thang M."/>
            <person name="Chan C."/>
        </authorList>
    </citation>
    <scope>NUCLEOTIDE SEQUENCE</scope>
</reference>
<keyword evidence="5" id="KW-1185">Reference proteome</keyword>
<dbReference type="AlphaFoldDB" id="A0A813H2T2"/>
<dbReference type="EMBL" id="CAJNNV010030274">
    <property type="protein sequence ID" value="CAE8631996.1"/>
    <property type="molecule type" value="Genomic_DNA"/>
</dbReference>
<feature type="repeat" description="PPR" evidence="2">
    <location>
        <begin position="221"/>
        <end position="255"/>
    </location>
</feature>
<accession>A0A813H2T2</accession>
<comment type="caution">
    <text evidence="4">The sequence shown here is derived from an EMBL/GenBank/DDBJ whole genome shotgun (WGS) entry which is preliminary data.</text>
</comment>
<dbReference type="Pfam" id="PF01535">
    <property type="entry name" value="PPR"/>
    <property type="match status" value="8"/>
</dbReference>
<evidence type="ECO:0000259" key="3">
    <source>
        <dbReference type="Pfam" id="PF00849"/>
    </source>
</evidence>
<dbReference type="PROSITE" id="PS51375">
    <property type="entry name" value="PPR"/>
    <property type="match status" value="3"/>
</dbReference>
<proteinExistence type="predicted"/>
<feature type="repeat" description="PPR" evidence="2">
    <location>
        <begin position="116"/>
        <end position="150"/>
    </location>
</feature>
<gene>
    <name evidence="4" type="ORF">PGLA1383_LOCUS47995</name>
</gene>
<sequence length="887" mass="95029">MLGGRRWCDSGSWRCQEMVLEKQGCSRMPRHKWLHSHRSIFAGGAGPLRKMLVPRLALRASKADATLEAAVVSSMTGWQADPRLLTTHLSGLARASVWELAISCLCEALQHDLEADAFHFGAAIAACSRRGQWLSALQLLSQMRTLRIEVSTIACSSGVTACEKSGHWPVALALCMDMAAGSIRLDTIICSSAVSACAKGGQWLAALSLFEGMAALRIERNTISYNAAIDACSREGNWLVALGLLKSMSETKTLPSTVSFGAAIHSCSVAGEWQSACDLLERMVSAKVERSTTSFNAAISSCEKEPGHWLVALKLLRAMAFASVELDVITFNSATSACASGSQWALALTLCSNVASRGIRRNHITYGAAISSCAKSALWSAATKLLGEMSIVLVEKNIISYSSAISACGNAGNWVAACFLLSEMASTRLERNHIAFCSTINACGKGLQWSRALGLLQEMVETSLEISAFSLTAALNACEPEGKWEEAMDVLKTMKWCRVIPDGIQAGSAANSIRKALGKGPAIALLQDLRQDWIDEDRCPLHSSAQHISEFVAAVGLGGPNQVHDQSIPVIFQGLGVVAISKPAGISSQRALALLSSALGRPLTAVSRLDLPTSGVLPAALGNEGSEAAFWLQAQFAGRLVSKEYLCLCHGAVDEGVGSEGNISSRLQVVASSESSSRVEVSPLGREACTHYKVLSTYQAPTPAQDFRNELSGRERPTMLSLLRVWPLTGRTHQIRAHLSSIGLPLVGDMLYRGLTVESECSQDEAMEACSELDNDEEKLERKFEEDTTVGTGGGHVEEPVSHLLGRPAPSTSDWCPRLFLHCQRLQLLGLDGKPITLEAALPAELSKALAGLTLLDSITQTRSYQRPPGAFLLTRNLRGSVPQTRS</sequence>
<dbReference type="NCBIfam" id="TIGR00756">
    <property type="entry name" value="PPR"/>
    <property type="match status" value="2"/>
</dbReference>
<organism evidence="4 5">
    <name type="scientific">Polarella glacialis</name>
    <name type="common">Dinoflagellate</name>
    <dbReference type="NCBI Taxonomy" id="89957"/>
    <lineage>
        <taxon>Eukaryota</taxon>
        <taxon>Sar</taxon>
        <taxon>Alveolata</taxon>
        <taxon>Dinophyceae</taxon>
        <taxon>Suessiales</taxon>
        <taxon>Suessiaceae</taxon>
        <taxon>Polarella</taxon>
    </lineage>
</organism>
<protein>
    <recommendedName>
        <fullName evidence="3">Pseudouridine synthase RsuA/RluA-like domain-containing protein</fullName>
    </recommendedName>
</protein>
<dbReference type="Pfam" id="PF00849">
    <property type="entry name" value="PseudoU_synth_2"/>
    <property type="match status" value="1"/>
</dbReference>
<evidence type="ECO:0000256" key="2">
    <source>
        <dbReference type="PROSITE-ProRule" id="PRU00708"/>
    </source>
</evidence>
<feature type="domain" description="Pseudouridine synthase RsuA/RluA-like" evidence="3">
    <location>
        <begin position="581"/>
        <end position="741"/>
    </location>
</feature>
<dbReference type="GO" id="GO:0001522">
    <property type="term" value="P:pseudouridine synthesis"/>
    <property type="evidence" value="ECO:0007669"/>
    <property type="project" value="InterPro"/>
</dbReference>